<dbReference type="PANTHER" id="PTHR37530">
    <property type="entry name" value="OUTER MEMBRANE PROTEIN SLP"/>
    <property type="match status" value="1"/>
</dbReference>
<name>A0A1G9VHE3_9BACT</name>
<organism evidence="1 2">
    <name type="scientific">Geoalkalibacter ferrihydriticus</name>
    <dbReference type="NCBI Taxonomy" id="392333"/>
    <lineage>
        <taxon>Bacteria</taxon>
        <taxon>Pseudomonadati</taxon>
        <taxon>Thermodesulfobacteriota</taxon>
        <taxon>Desulfuromonadia</taxon>
        <taxon>Desulfuromonadales</taxon>
        <taxon>Geoalkalibacteraceae</taxon>
        <taxon>Geoalkalibacter</taxon>
    </lineage>
</organism>
<dbReference type="OrthoDB" id="5397282at2"/>
<dbReference type="GO" id="GO:0019867">
    <property type="term" value="C:outer membrane"/>
    <property type="evidence" value="ECO:0007669"/>
    <property type="project" value="InterPro"/>
</dbReference>
<reference evidence="1 2" key="1">
    <citation type="submission" date="2016-10" db="EMBL/GenBank/DDBJ databases">
        <authorList>
            <person name="de Groot N.N."/>
        </authorList>
    </citation>
    <scope>NUCLEOTIDE SEQUENCE [LARGE SCALE GENOMIC DNA]</scope>
    <source>
        <strain evidence="1 2">DSM 17813</strain>
    </source>
</reference>
<dbReference type="PIRSF" id="PIRSF004982">
    <property type="entry name" value="SlP"/>
    <property type="match status" value="1"/>
</dbReference>
<dbReference type="RefSeq" id="WP_074669593.1">
    <property type="nucleotide sequence ID" value="NZ_FNGU01000009.1"/>
</dbReference>
<dbReference type="InterPro" id="IPR004658">
    <property type="entry name" value="OMP_Slp"/>
</dbReference>
<dbReference type="PROSITE" id="PS51257">
    <property type="entry name" value="PROKAR_LIPOPROTEIN"/>
    <property type="match status" value="1"/>
</dbReference>
<proteinExistence type="predicted"/>
<dbReference type="AlphaFoldDB" id="A0A1G9VHE3"/>
<evidence type="ECO:0000313" key="2">
    <source>
        <dbReference type="Proteomes" id="UP000182146"/>
    </source>
</evidence>
<sequence>MEKTRKFIIDRWRVWLAATLLVLAAGCTHVLPPSARQDVDPYLDLAAVKEAPHEYEGRTLLLGGLIVDHEVTREGSRLEVLSYTLDRWGRPLRADEDAGRFLTKTERILDPALYEKGRQVTLTAVVSGTMSLPLGETEYRYPLLRLSAIYLWPRHDPYRERDLFGPPYYPYTHPYHSPFRPYPFGWYHPWW</sequence>
<keyword evidence="1" id="KW-0449">Lipoprotein</keyword>
<evidence type="ECO:0000313" key="1">
    <source>
        <dbReference type="EMBL" id="SDM71235.1"/>
    </source>
</evidence>
<dbReference type="STRING" id="392333.SAMN05660860_03027"/>
<dbReference type="PANTHER" id="PTHR37530:SF1">
    <property type="entry name" value="OUTER MEMBRANE PROTEIN SLP"/>
    <property type="match status" value="1"/>
</dbReference>
<dbReference type="Proteomes" id="UP000182146">
    <property type="component" value="Unassembled WGS sequence"/>
</dbReference>
<accession>A0A1G9VHE3</accession>
<dbReference type="EMBL" id="FNGU01000009">
    <property type="protein sequence ID" value="SDM71235.1"/>
    <property type="molecule type" value="Genomic_DNA"/>
</dbReference>
<gene>
    <name evidence="1" type="ORF">SAMN05660860_03027</name>
</gene>
<dbReference type="Pfam" id="PF03843">
    <property type="entry name" value="Slp"/>
    <property type="match status" value="1"/>
</dbReference>
<protein>
    <submittedName>
        <fullName evidence="1">Outer membrane lipoprotein</fullName>
    </submittedName>
</protein>